<dbReference type="GO" id="GO:0046872">
    <property type="term" value="F:metal ion binding"/>
    <property type="evidence" value="ECO:0007669"/>
    <property type="project" value="UniProtKB-KW"/>
</dbReference>
<evidence type="ECO:0000256" key="1">
    <source>
        <dbReference type="ARBA" id="ARBA00001947"/>
    </source>
</evidence>
<dbReference type="Proteomes" id="UP000605805">
    <property type="component" value="Unassembled WGS sequence"/>
</dbReference>
<proteinExistence type="inferred from homology"/>
<evidence type="ECO:0000259" key="6">
    <source>
        <dbReference type="Pfam" id="PF24827"/>
    </source>
</evidence>
<comment type="similarity">
    <text evidence="2">Belongs to the peptidase M14 family.</text>
</comment>
<dbReference type="PANTHER" id="PTHR37326">
    <property type="entry name" value="BLL3975 PROTEIN"/>
    <property type="match status" value="1"/>
</dbReference>
<dbReference type="SUPFAM" id="SSF53187">
    <property type="entry name" value="Zn-dependent exopeptidases"/>
    <property type="match status" value="1"/>
</dbReference>
<name>A0A832YY53_9CREN</name>
<protein>
    <recommendedName>
        <fullName evidence="6">Succinylglutamate desuccinylase/Aspartoacylase catalytic domain-containing protein</fullName>
    </recommendedName>
</protein>
<dbReference type="PANTHER" id="PTHR37326:SF1">
    <property type="entry name" value="BLL3975 PROTEIN"/>
    <property type="match status" value="1"/>
</dbReference>
<keyword evidence="3" id="KW-0479">Metal-binding</keyword>
<comment type="caution">
    <text evidence="7">The sequence shown here is derived from an EMBL/GenBank/DDBJ whole genome shotgun (WGS) entry which is preliminary data.</text>
</comment>
<keyword evidence="5" id="KW-0862">Zinc</keyword>
<dbReference type="Gene3D" id="3.40.630.10">
    <property type="entry name" value="Zn peptidases"/>
    <property type="match status" value="1"/>
</dbReference>
<feature type="domain" description="Succinylglutamate desuccinylase/Aspartoacylase catalytic" evidence="6">
    <location>
        <begin position="24"/>
        <end position="199"/>
    </location>
</feature>
<evidence type="ECO:0000313" key="7">
    <source>
        <dbReference type="EMBL" id="HIP56697.1"/>
    </source>
</evidence>
<dbReference type="GO" id="GO:0016788">
    <property type="term" value="F:hydrolase activity, acting on ester bonds"/>
    <property type="evidence" value="ECO:0007669"/>
    <property type="project" value="InterPro"/>
</dbReference>
<evidence type="ECO:0000256" key="3">
    <source>
        <dbReference type="ARBA" id="ARBA00022723"/>
    </source>
</evidence>
<accession>A0A832YY53</accession>
<evidence type="ECO:0000256" key="2">
    <source>
        <dbReference type="ARBA" id="ARBA00005988"/>
    </source>
</evidence>
<comment type="cofactor">
    <cofactor evidence="1">
        <name>Zn(2+)</name>
        <dbReference type="ChEBI" id="CHEBI:29105"/>
    </cofactor>
</comment>
<keyword evidence="4" id="KW-0378">Hydrolase</keyword>
<gene>
    <name evidence="7" type="ORF">EYH02_01290</name>
</gene>
<dbReference type="InterPro" id="IPR053138">
    <property type="entry name" value="N-alpha-Ac-DABA_deacetylase"/>
</dbReference>
<dbReference type="InterPro" id="IPR055438">
    <property type="entry name" value="AstE_AspA_cat"/>
</dbReference>
<dbReference type="InterPro" id="IPR057246">
    <property type="entry name" value="CARBOXYPEPT_ZN_1"/>
</dbReference>
<evidence type="ECO:0000256" key="5">
    <source>
        <dbReference type="ARBA" id="ARBA00022833"/>
    </source>
</evidence>
<reference evidence="7" key="1">
    <citation type="journal article" date="2020" name="ISME J.">
        <title>Gammaproteobacteria mediating utilization of methyl-, sulfur- and petroleum organic compounds in deep ocean hydrothermal plumes.</title>
        <authorList>
            <person name="Zhou Z."/>
            <person name="Liu Y."/>
            <person name="Pan J."/>
            <person name="Cron B.R."/>
            <person name="Toner B.M."/>
            <person name="Anantharaman K."/>
            <person name="Breier J.A."/>
            <person name="Dick G.J."/>
            <person name="Li M."/>
        </authorList>
    </citation>
    <scope>NUCLEOTIDE SEQUENCE</scope>
    <source>
        <strain evidence="7">SZUA-1435</strain>
    </source>
</reference>
<dbReference type="AlphaFoldDB" id="A0A832YY53"/>
<sequence length="286" mass="31184">MIVERVYIAQNIGFTVYTFGKGAPRVLIVAGLHGDEVVGVATARILIDKLKNMTIRGTVKIIPIANELGLYIGSRANPIDGKDLNRVFPGNENGTVSERLAAKIWSLALESDYIIDLHGCGELCIPHILTLFISSDKSADLAKLIPIEYVVGSQAIRGQLFVEAAYVGKHAVLIEIPGTRSFRWSIAEDIAMRLLSFLASIGIVKRQSMEIKQKLFKGYVSIVSNYEGLLRRCVEPGAEVEQGMSIAEVEGEKIVAPVSGFVVMVTESKFVRIGDSIARIATEPLQ</sequence>
<dbReference type="Pfam" id="PF24827">
    <property type="entry name" value="AstE_AspA_cat"/>
    <property type="match status" value="1"/>
</dbReference>
<evidence type="ECO:0000256" key="4">
    <source>
        <dbReference type="ARBA" id="ARBA00022801"/>
    </source>
</evidence>
<evidence type="ECO:0000313" key="8">
    <source>
        <dbReference type="Proteomes" id="UP000605805"/>
    </source>
</evidence>
<dbReference type="PROSITE" id="PS00132">
    <property type="entry name" value="CARBOXYPEPT_ZN_1"/>
    <property type="match status" value="1"/>
</dbReference>
<dbReference type="EMBL" id="DQTV01000029">
    <property type="protein sequence ID" value="HIP56697.1"/>
    <property type="molecule type" value="Genomic_DNA"/>
</dbReference>
<organism evidence="7 8">
    <name type="scientific">Ignisphaera aggregans</name>
    <dbReference type="NCBI Taxonomy" id="334771"/>
    <lineage>
        <taxon>Archaea</taxon>
        <taxon>Thermoproteota</taxon>
        <taxon>Thermoprotei</taxon>
        <taxon>Desulfurococcales</taxon>
        <taxon>Desulfurococcaceae</taxon>
        <taxon>Ignisphaera</taxon>
    </lineage>
</organism>